<reference evidence="2" key="1">
    <citation type="journal article" date="2023" name="Plant J.">
        <title>Genome sequences and population genomics provide insights into the demographic history, inbreeding, and mutation load of two 'living fossil' tree species of Dipteronia.</title>
        <authorList>
            <person name="Feng Y."/>
            <person name="Comes H.P."/>
            <person name="Chen J."/>
            <person name="Zhu S."/>
            <person name="Lu R."/>
            <person name="Zhang X."/>
            <person name="Li P."/>
            <person name="Qiu J."/>
            <person name="Olsen K.M."/>
            <person name="Qiu Y."/>
        </authorList>
    </citation>
    <scope>NUCLEOTIDE SEQUENCE</scope>
    <source>
        <strain evidence="2">KIB01</strain>
    </source>
</reference>
<evidence type="ECO:0000313" key="3">
    <source>
        <dbReference type="Proteomes" id="UP001280121"/>
    </source>
</evidence>
<gene>
    <name evidence="2" type="ORF">Ddye_015880</name>
</gene>
<dbReference type="Proteomes" id="UP001280121">
    <property type="component" value="Unassembled WGS sequence"/>
</dbReference>
<evidence type="ECO:0000256" key="1">
    <source>
        <dbReference type="SAM" id="MobiDB-lite"/>
    </source>
</evidence>
<evidence type="ECO:0000313" key="2">
    <source>
        <dbReference type="EMBL" id="KAK2648391.1"/>
    </source>
</evidence>
<dbReference type="EMBL" id="JANJYI010000005">
    <property type="protein sequence ID" value="KAK2648391.1"/>
    <property type="molecule type" value="Genomic_DNA"/>
</dbReference>
<dbReference type="PANTHER" id="PTHR34570:SF20">
    <property type="entry name" value="MYB-CC TYPE TRANSCRIPTION FACTOR LHEQLE-CONTAINING DOMAIN-CONTAINING PROTEIN"/>
    <property type="match status" value="1"/>
</dbReference>
<keyword evidence="3" id="KW-1185">Reference proteome</keyword>
<organism evidence="2 3">
    <name type="scientific">Dipteronia dyeriana</name>
    <dbReference type="NCBI Taxonomy" id="168575"/>
    <lineage>
        <taxon>Eukaryota</taxon>
        <taxon>Viridiplantae</taxon>
        <taxon>Streptophyta</taxon>
        <taxon>Embryophyta</taxon>
        <taxon>Tracheophyta</taxon>
        <taxon>Spermatophyta</taxon>
        <taxon>Magnoliopsida</taxon>
        <taxon>eudicotyledons</taxon>
        <taxon>Gunneridae</taxon>
        <taxon>Pentapetalae</taxon>
        <taxon>rosids</taxon>
        <taxon>malvids</taxon>
        <taxon>Sapindales</taxon>
        <taxon>Sapindaceae</taxon>
        <taxon>Hippocastanoideae</taxon>
        <taxon>Acereae</taxon>
        <taxon>Dipteronia</taxon>
    </lineage>
</organism>
<feature type="region of interest" description="Disordered" evidence="1">
    <location>
        <begin position="93"/>
        <end position="133"/>
    </location>
</feature>
<feature type="compositionally biased region" description="Low complexity" evidence="1">
    <location>
        <begin position="99"/>
        <end position="114"/>
    </location>
</feature>
<dbReference type="AlphaFoldDB" id="A0AAD9WYY1"/>
<feature type="compositionally biased region" description="Basic and acidic residues" evidence="1">
    <location>
        <begin position="121"/>
        <end position="133"/>
    </location>
</feature>
<comment type="caution">
    <text evidence="2">The sequence shown here is derived from an EMBL/GenBank/DDBJ whole genome shotgun (WGS) entry which is preliminary data.</text>
</comment>
<sequence length="133" mass="15134">MGRQGGGDSTMVNSSIALLQERFRQLERVREKREEREMLKLFSESDRVVSPALRYEPNKLSSFQPEMILPHHSHRPPLQESLSLGLNYQDRHADFRAKTTPTSTSTSLWPNSPSGPSTSRSFDHSDVDTSLHL</sequence>
<proteinExistence type="predicted"/>
<dbReference type="PANTHER" id="PTHR34570">
    <property type="entry name" value="OS03G0593100 PROTEIN"/>
    <property type="match status" value="1"/>
</dbReference>
<protein>
    <submittedName>
        <fullName evidence="2">Uncharacterized protein</fullName>
    </submittedName>
</protein>
<name>A0AAD9WYY1_9ROSI</name>
<accession>A0AAD9WYY1</accession>